<dbReference type="Pfam" id="PF13440">
    <property type="entry name" value="Polysacc_synt_3"/>
    <property type="match status" value="1"/>
</dbReference>
<feature type="transmembrane region" description="Helical" evidence="6">
    <location>
        <begin position="128"/>
        <end position="150"/>
    </location>
</feature>
<keyword evidence="5 6" id="KW-0472">Membrane</keyword>
<dbReference type="GO" id="GO:0005886">
    <property type="term" value="C:plasma membrane"/>
    <property type="evidence" value="ECO:0007669"/>
    <property type="project" value="UniProtKB-SubCell"/>
</dbReference>
<evidence type="ECO:0000256" key="5">
    <source>
        <dbReference type="ARBA" id="ARBA00023136"/>
    </source>
</evidence>
<dbReference type="PANTHER" id="PTHR30250">
    <property type="entry name" value="PST FAMILY PREDICTED COLANIC ACID TRANSPORTER"/>
    <property type="match status" value="1"/>
</dbReference>
<sequence>MEENKKSSYRGIMKGTAIFGGVQVFNILINVIRGKLVAFLLGPEGMGISALFVSTTNIITQFTGFGLQLSSIKDISQAYERHDRYALSRTAKIFQRLMILTGGIAALISLLGASWLSTFTFGTDEYSWGFIALSIMLFFSSISTAETTILQGTRQLKSLAKSSMFGAVGGLLIGVPLYYFLGVDGIVPAMVVAAITTYIINRSYCNRLNLDNPKLGFKEVVHEGRNMMSLGVVMMISTLIGAIVLYLINVFIRRYGNAADVGLYQAASSITNQYVGLVFSAMAVDYLPRLAAISTDNIKVRDIVTNQLEIVMLVVTPLVIGIIVTAPLVVRLLLTQDFLPIVELLRLMGVGLFLKAFIYPIGYISFSKGDKKVFFWMDGVVSNQITLILSLLGYCFYGLNGLGVAFIIANVLGIIVLLSVVYWRYNFRLSYELFPMLGGLGSFVVVAYTCFELLGESILSYVLGVIVLIVVCIYSLLMLDKMLSIKEWFILKYMRKGNE</sequence>
<evidence type="ECO:0000256" key="3">
    <source>
        <dbReference type="ARBA" id="ARBA00022692"/>
    </source>
</evidence>
<feature type="transmembrane region" description="Helical" evidence="6">
    <location>
        <begin position="373"/>
        <end position="399"/>
    </location>
</feature>
<dbReference type="PANTHER" id="PTHR30250:SF11">
    <property type="entry name" value="O-ANTIGEN TRANSPORTER-RELATED"/>
    <property type="match status" value="1"/>
</dbReference>
<evidence type="ECO:0000256" key="4">
    <source>
        <dbReference type="ARBA" id="ARBA00022989"/>
    </source>
</evidence>
<evidence type="ECO:0000256" key="2">
    <source>
        <dbReference type="ARBA" id="ARBA00022475"/>
    </source>
</evidence>
<comment type="caution">
    <text evidence="7">The sequence shown here is derived from an EMBL/GenBank/DDBJ whole genome shotgun (WGS) entry which is preliminary data.</text>
</comment>
<dbReference type="EMBL" id="JGDM01000127">
    <property type="protein sequence ID" value="EXZ42143.1"/>
    <property type="molecule type" value="Genomic_DNA"/>
</dbReference>
<dbReference type="Proteomes" id="UP000022272">
    <property type="component" value="Unassembled WGS sequence"/>
</dbReference>
<gene>
    <name evidence="7" type="ORF">M076_4769</name>
</gene>
<dbReference type="RefSeq" id="WP_050440798.1">
    <property type="nucleotide sequence ID" value="NZ_JGDM01000127.1"/>
</dbReference>
<organism evidence="7 8">
    <name type="scientific">Bacteroides fragilis str. 2-F-2 #4</name>
    <dbReference type="NCBI Taxonomy" id="1339280"/>
    <lineage>
        <taxon>Bacteria</taxon>
        <taxon>Pseudomonadati</taxon>
        <taxon>Bacteroidota</taxon>
        <taxon>Bacteroidia</taxon>
        <taxon>Bacteroidales</taxon>
        <taxon>Bacteroidaceae</taxon>
        <taxon>Bacteroides</taxon>
    </lineage>
</organism>
<feature type="transmembrane region" description="Helical" evidence="6">
    <location>
        <begin position="461"/>
        <end position="479"/>
    </location>
</feature>
<dbReference type="PATRIC" id="fig|1339280.3.peg.4552"/>
<keyword evidence="3 6" id="KW-0812">Transmembrane</keyword>
<reference evidence="7 8" key="1">
    <citation type="submission" date="2014-02" db="EMBL/GenBank/DDBJ databases">
        <authorList>
            <person name="Sears C."/>
            <person name="Carroll K."/>
            <person name="Sack B.R."/>
            <person name="Qadri F."/>
            <person name="Myers L.L."/>
            <person name="Chung G.-T."/>
            <person name="Escheverria P."/>
            <person name="Fraser C.M."/>
            <person name="Sadzewicz L."/>
            <person name="Shefchek K.A."/>
            <person name="Tallon L."/>
            <person name="Das S.P."/>
            <person name="Daugherty S."/>
            <person name="Mongodin E.F."/>
        </authorList>
    </citation>
    <scope>NUCLEOTIDE SEQUENCE [LARGE SCALE GENOMIC DNA]</scope>
    <source>
        <strain evidence="7 8">2-F-2 #4</strain>
    </source>
</reference>
<feature type="transmembrane region" description="Helical" evidence="6">
    <location>
        <begin position="226"/>
        <end position="252"/>
    </location>
</feature>
<dbReference type="GO" id="GO:0009246">
    <property type="term" value="P:enterobacterial common antigen biosynthetic process"/>
    <property type="evidence" value="ECO:0007669"/>
    <property type="project" value="InterPro"/>
</dbReference>
<evidence type="ECO:0000313" key="8">
    <source>
        <dbReference type="Proteomes" id="UP000022272"/>
    </source>
</evidence>
<feature type="transmembrane region" description="Helical" evidence="6">
    <location>
        <begin position="12"/>
        <end position="32"/>
    </location>
</feature>
<accession>A0A015YDA7</accession>
<feature type="transmembrane region" description="Helical" evidence="6">
    <location>
        <begin position="405"/>
        <end position="425"/>
    </location>
</feature>
<name>A0A015YDA7_BACFG</name>
<keyword evidence="4 6" id="KW-1133">Transmembrane helix</keyword>
<feature type="transmembrane region" description="Helical" evidence="6">
    <location>
        <begin position="345"/>
        <end position="366"/>
    </location>
</feature>
<feature type="transmembrane region" description="Helical" evidence="6">
    <location>
        <begin position="52"/>
        <end position="72"/>
    </location>
</feature>
<dbReference type="InterPro" id="IPR050833">
    <property type="entry name" value="Poly_Biosynth_Transport"/>
</dbReference>
<proteinExistence type="predicted"/>
<comment type="subcellular location">
    <subcellularLocation>
        <location evidence="1">Cell membrane</location>
        <topology evidence="1">Multi-pass membrane protein</topology>
    </subcellularLocation>
</comment>
<evidence type="ECO:0000256" key="1">
    <source>
        <dbReference type="ARBA" id="ARBA00004651"/>
    </source>
</evidence>
<dbReference type="InterPro" id="IPR044550">
    <property type="entry name" value="WzxE"/>
</dbReference>
<evidence type="ECO:0000256" key="6">
    <source>
        <dbReference type="SAM" id="Phobius"/>
    </source>
</evidence>
<dbReference type="AlphaFoldDB" id="A0A015YDA7"/>
<feature type="transmembrane region" description="Helical" evidence="6">
    <location>
        <begin position="437"/>
        <end position="455"/>
    </location>
</feature>
<keyword evidence="2" id="KW-1003">Cell membrane</keyword>
<feature type="transmembrane region" description="Helical" evidence="6">
    <location>
        <begin position="93"/>
        <end position="116"/>
    </location>
</feature>
<feature type="transmembrane region" description="Helical" evidence="6">
    <location>
        <begin position="162"/>
        <end position="180"/>
    </location>
</feature>
<protein>
    <submittedName>
        <fullName evidence="7">Polysaccharide biosynthesis family protein</fullName>
    </submittedName>
</protein>
<evidence type="ECO:0000313" key="7">
    <source>
        <dbReference type="EMBL" id="EXZ42143.1"/>
    </source>
</evidence>
<feature type="transmembrane region" description="Helical" evidence="6">
    <location>
        <begin position="308"/>
        <end position="333"/>
    </location>
</feature>
<dbReference type="CDD" id="cd13125">
    <property type="entry name" value="MATE_like_10"/>
    <property type="match status" value="1"/>
</dbReference>